<dbReference type="AlphaFoldDB" id="A0A1I2L4F3"/>
<evidence type="ECO:0000313" key="2">
    <source>
        <dbReference type="Proteomes" id="UP000199116"/>
    </source>
</evidence>
<dbReference type="Gene3D" id="1.20.1440.60">
    <property type="entry name" value="23S rRNA-intervening sequence"/>
    <property type="match status" value="1"/>
</dbReference>
<accession>A0A1I2L4F3</accession>
<dbReference type="Pfam" id="PF05635">
    <property type="entry name" value="23S_rRNA_IVP"/>
    <property type="match status" value="1"/>
</dbReference>
<keyword evidence="2" id="KW-1185">Reference proteome</keyword>
<dbReference type="PANTHER" id="PTHR38471:SF2">
    <property type="entry name" value="FOUR HELIX BUNDLE PROTEIN"/>
    <property type="match status" value="1"/>
</dbReference>
<reference evidence="2" key="1">
    <citation type="submission" date="2016-10" db="EMBL/GenBank/DDBJ databases">
        <authorList>
            <person name="Varghese N."/>
            <person name="Submissions S."/>
        </authorList>
    </citation>
    <scope>NUCLEOTIDE SEQUENCE [LARGE SCALE GENOMIC DNA]</scope>
    <source>
        <strain evidence="2">DSM 23515</strain>
    </source>
</reference>
<dbReference type="SUPFAM" id="SSF158446">
    <property type="entry name" value="IVS-encoded protein-like"/>
    <property type="match status" value="1"/>
</dbReference>
<name>A0A1I2L4F3_9FLAO</name>
<proteinExistence type="predicted"/>
<evidence type="ECO:0000313" key="1">
    <source>
        <dbReference type="EMBL" id="SFF74075.1"/>
    </source>
</evidence>
<organism evidence="1 2">
    <name type="scientific">Salegentibacter agarivorans</name>
    <dbReference type="NCBI Taxonomy" id="345907"/>
    <lineage>
        <taxon>Bacteria</taxon>
        <taxon>Pseudomonadati</taxon>
        <taxon>Bacteroidota</taxon>
        <taxon>Flavobacteriia</taxon>
        <taxon>Flavobacteriales</taxon>
        <taxon>Flavobacteriaceae</taxon>
        <taxon>Salegentibacter</taxon>
    </lineage>
</organism>
<sequence length="123" mass="14391">MSSSYRDLDIYNASLNLFFKIHSLSLKLPKYELYELGSQIRRSSDSVVTNIVEGYGRKRYKADFIKFLIYSHASNDEIILHFNKLLHLCPAIMGPHQDLVKDYEILGAKINKFIQYVELNWKS</sequence>
<dbReference type="InterPro" id="IPR036583">
    <property type="entry name" value="23S_rRNA_IVS_sf"/>
</dbReference>
<protein>
    <submittedName>
        <fullName evidence="1">Four helix bundle protein</fullName>
    </submittedName>
</protein>
<dbReference type="InterPro" id="IPR012657">
    <property type="entry name" value="23S_rRNA-intervening_sequence"/>
</dbReference>
<dbReference type="NCBIfam" id="TIGR02436">
    <property type="entry name" value="four helix bundle protein"/>
    <property type="match status" value="1"/>
</dbReference>
<dbReference type="Proteomes" id="UP000199116">
    <property type="component" value="Unassembled WGS sequence"/>
</dbReference>
<dbReference type="PANTHER" id="PTHR38471">
    <property type="entry name" value="FOUR HELIX BUNDLE PROTEIN"/>
    <property type="match status" value="1"/>
</dbReference>
<dbReference type="RefSeq" id="WP_093303819.1">
    <property type="nucleotide sequence ID" value="NZ_FOOH01000007.1"/>
</dbReference>
<gene>
    <name evidence="1" type="ORF">SAMN04488033_10746</name>
</gene>
<dbReference type="EMBL" id="FOOH01000007">
    <property type="protein sequence ID" value="SFF74075.1"/>
    <property type="molecule type" value="Genomic_DNA"/>
</dbReference>